<evidence type="ECO:0000313" key="8">
    <source>
        <dbReference type="EMBL" id="HJC49447.1"/>
    </source>
</evidence>
<evidence type="ECO:0000256" key="7">
    <source>
        <dbReference type="RuleBase" id="RU000599"/>
    </source>
</evidence>
<keyword evidence="3 6" id="KW-0028">Amino-acid biosynthesis</keyword>
<comment type="catalytic activity">
    <reaction evidence="6 7">
        <text>D-erythro-1-(imidazol-4-yl)glycerol 3-phosphate = 3-(imidazol-4-yl)-2-oxopropyl phosphate + H2O</text>
        <dbReference type="Rhea" id="RHEA:11040"/>
        <dbReference type="ChEBI" id="CHEBI:15377"/>
        <dbReference type="ChEBI" id="CHEBI:57766"/>
        <dbReference type="ChEBI" id="CHEBI:58278"/>
        <dbReference type="EC" id="4.2.1.19"/>
    </reaction>
</comment>
<dbReference type="SUPFAM" id="SSF54211">
    <property type="entry name" value="Ribosomal protein S5 domain 2-like"/>
    <property type="match status" value="2"/>
</dbReference>
<dbReference type="AlphaFoldDB" id="A0A9D2PGD4"/>
<comment type="pathway">
    <text evidence="1 6 7">Amino-acid biosynthesis; L-histidine biosynthesis; L-histidine from 5-phospho-alpha-D-ribose 1-diphosphate: step 6/9.</text>
</comment>
<dbReference type="PANTHER" id="PTHR23133:SF2">
    <property type="entry name" value="IMIDAZOLEGLYCEROL-PHOSPHATE DEHYDRATASE"/>
    <property type="match status" value="1"/>
</dbReference>
<name>A0A9D2PGD4_9FIRM</name>
<dbReference type="Proteomes" id="UP000823904">
    <property type="component" value="Unassembled WGS sequence"/>
</dbReference>
<dbReference type="InterPro" id="IPR038494">
    <property type="entry name" value="IGPD_sf"/>
</dbReference>
<dbReference type="InterPro" id="IPR020565">
    <property type="entry name" value="ImidazoleglycerP_deHydtase_CS"/>
</dbReference>
<accession>A0A9D2PGD4</accession>
<dbReference type="NCBIfam" id="NF002109">
    <property type="entry name" value="PRK00951.1-5"/>
    <property type="match status" value="1"/>
</dbReference>
<dbReference type="NCBIfam" id="NF002111">
    <property type="entry name" value="PRK00951.2-1"/>
    <property type="match status" value="1"/>
</dbReference>
<reference evidence="8" key="1">
    <citation type="journal article" date="2021" name="PeerJ">
        <title>Extensive microbial diversity within the chicken gut microbiome revealed by metagenomics and culture.</title>
        <authorList>
            <person name="Gilroy R."/>
            <person name="Ravi A."/>
            <person name="Getino M."/>
            <person name="Pursley I."/>
            <person name="Horton D.L."/>
            <person name="Alikhan N.F."/>
            <person name="Baker D."/>
            <person name="Gharbi K."/>
            <person name="Hall N."/>
            <person name="Watson M."/>
            <person name="Adriaenssens E.M."/>
            <person name="Foster-Nyarko E."/>
            <person name="Jarju S."/>
            <person name="Secka A."/>
            <person name="Antonio M."/>
            <person name="Oren A."/>
            <person name="Chaudhuri R.R."/>
            <person name="La Ragione R."/>
            <person name="Hildebrand F."/>
            <person name="Pallen M.J."/>
        </authorList>
    </citation>
    <scope>NUCLEOTIDE SEQUENCE</scope>
    <source>
        <strain evidence="8">ChiSjej3B21-8574</strain>
    </source>
</reference>
<dbReference type="PANTHER" id="PTHR23133">
    <property type="entry name" value="IMIDAZOLEGLYCEROL-PHOSPHATE DEHYDRATASE HIS7"/>
    <property type="match status" value="1"/>
</dbReference>
<dbReference type="InterPro" id="IPR020568">
    <property type="entry name" value="Ribosomal_Su5_D2-typ_SF"/>
</dbReference>
<evidence type="ECO:0000256" key="6">
    <source>
        <dbReference type="HAMAP-Rule" id="MF_00076"/>
    </source>
</evidence>
<gene>
    <name evidence="6 8" type="primary">hisB</name>
    <name evidence="8" type="ORF">H9754_02505</name>
</gene>
<dbReference type="FunFam" id="3.30.230.40:FF:000003">
    <property type="entry name" value="Imidazoleglycerol-phosphate dehydratase HisB"/>
    <property type="match status" value="1"/>
</dbReference>
<dbReference type="NCBIfam" id="NF002114">
    <property type="entry name" value="PRK00951.2-4"/>
    <property type="match status" value="1"/>
</dbReference>
<evidence type="ECO:0000256" key="2">
    <source>
        <dbReference type="ARBA" id="ARBA00016664"/>
    </source>
</evidence>
<dbReference type="EC" id="4.2.1.19" evidence="6 7"/>
<evidence type="ECO:0000256" key="1">
    <source>
        <dbReference type="ARBA" id="ARBA00005047"/>
    </source>
</evidence>
<comment type="subcellular location">
    <subcellularLocation>
        <location evidence="6 7">Cytoplasm</location>
    </subcellularLocation>
</comment>
<proteinExistence type="inferred from homology"/>
<dbReference type="GO" id="GO:0005737">
    <property type="term" value="C:cytoplasm"/>
    <property type="evidence" value="ECO:0007669"/>
    <property type="project" value="UniProtKB-SubCell"/>
</dbReference>
<comment type="caution">
    <text evidence="8">The sequence shown here is derived from an EMBL/GenBank/DDBJ whole genome shotgun (WGS) entry which is preliminary data.</text>
</comment>
<comment type="similarity">
    <text evidence="6 7">Belongs to the imidazoleglycerol-phosphate dehydratase family.</text>
</comment>
<sequence>MSRSAFVERNTSETKIKMSLNLDGNGKAKIHTGIGFFDHMLNSFARHGFFDLEVEVDGDLWVDSHHTIEDVGIVLGEAVRQAVGDKKGIRRYGSFMLPMDETLMLCAIDLSGRPYFVMDCDFTVDRVGEFDTEMVKEFFYAVSYSSAMNLHLKKLHGENNHHIIEAAFKAFAKALDEATGMDPRITDVLSTKGAL</sequence>
<dbReference type="PROSITE" id="PS00954">
    <property type="entry name" value="IGP_DEHYDRATASE_1"/>
    <property type="match status" value="1"/>
</dbReference>
<keyword evidence="4 6" id="KW-0368">Histidine biosynthesis</keyword>
<protein>
    <recommendedName>
        <fullName evidence="2 6">Imidazoleglycerol-phosphate dehydratase</fullName>
        <shortName evidence="6">IGPD</shortName>
        <ecNumber evidence="6 7">4.2.1.19</ecNumber>
    </recommendedName>
</protein>
<dbReference type="GO" id="GO:0004424">
    <property type="term" value="F:imidazoleglycerol-phosphate dehydratase activity"/>
    <property type="evidence" value="ECO:0007669"/>
    <property type="project" value="UniProtKB-UniRule"/>
</dbReference>
<keyword evidence="5 6" id="KW-0456">Lyase</keyword>
<organism evidence="8 9">
    <name type="scientific">Candidatus Anaerostipes avistercoris</name>
    <dbReference type="NCBI Taxonomy" id="2838462"/>
    <lineage>
        <taxon>Bacteria</taxon>
        <taxon>Bacillati</taxon>
        <taxon>Bacillota</taxon>
        <taxon>Clostridia</taxon>
        <taxon>Lachnospirales</taxon>
        <taxon>Lachnospiraceae</taxon>
        <taxon>Anaerostipes</taxon>
    </lineage>
</organism>
<keyword evidence="6" id="KW-0963">Cytoplasm</keyword>
<dbReference type="InterPro" id="IPR000807">
    <property type="entry name" value="ImidazoleglycerolP_deHydtase"/>
</dbReference>
<evidence type="ECO:0000256" key="4">
    <source>
        <dbReference type="ARBA" id="ARBA00023102"/>
    </source>
</evidence>
<dbReference type="FunFam" id="3.30.230.40:FF:000001">
    <property type="entry name" value="Imidazoleglycerol-phosphate dehydratase HisB"/>
    <property type="match status" value="1"/>
</dbReference>
<dbReference type="Pfam" id="PF00475">
    <property type="entry name" value="IGPD"/>
    <property type="match status" value="1"/>
</dbReference>
<dbReference type="CDD" id="cd07914">
    <property type="entry name" value="IGPD"/>
    <property type="match status" value="1"/>
</dbReference>
<evidence type="ECO:0000313" key="9">
    <source>
        <dbReference type="Proteomes" id="UP000823904"/>
    </source>
</evidence>
<dbReference type="HAMAP" id="MF_00076">
    <property type="entry name" value="HisB"/>
    <property type="match status" value="1"/>
</dbReference>
<dbReference type="Gene3D" id="3.30.230.40">
    <property type="entry name" value="Imidazole glycerol phosphate dehydratase, domain 1"/>
    <property type="match status" value="2"/>
</dbReference>
<dbReference type="PROSITE" id="PS00955">
    <property type="entry name" value="IGP_DEHYDRATASE_2"/>
    <property type="match status" value="1"/>
</dbReference>
<dbReference type="EMBL" id="DWWD01000014">
    <property type="protein sequence ID" value="HJC49447.1"/>
    <property type="molecule type" value="Genomic_DNA"/>
</dbReference>
<reference evidence="8" key="2">
    <citation type="submission" date="2021-04" db="EMBL/GenBank/DDBJ databases">
        <authorList>
            <person name="Gilroy R."/>
        </authorList>
    </citation>
    <scope>NUCLEOTIDE SEQUENCE</scope>
    <source>
        <strain evidence="8">ChiSjej3B21-8574</strain>
    </source>
</reference>
<evidence type="ECO:0000256" key="3">
    <source>
        <dbReference type="ARBA" id="ARBA00022605"/>
    </source>
</evidence>
<dbReference type="GO" id="GO:0000105">
    <property type="term" value="P:L-histidine biosynthetic process"/>
    <property type="evidence" value="ECO:0007669"/>
    <property type="project" value="UniProtKB-UniRule"/>
</dbReference>
<evidence type="ECO:0000256" key="5">
    <source>
        <dbReference type="ARBA" id="ARBA00023239"/>
    </source>
</evidence>